<name>A0A061AIP7_9MOLU</name>
<dbReference type="PATRIC" id="fig|35623.3.peg.789"/>
<organism evidence="1 2">
    <name type="scientific">Acholeplasma oculi</name>
    <dbReference type="NCBI Taxonomy" id="35623"/>
    <lineage>
        <taxon>Bacteria</taxon>
        <taxon>Bacillati</taxon>
        <taxon>Mycoplasmatota</taxon>
        <taxon>Mollicutes</taxon>
        <taxon>Acholeplasmatales</taxon>
        <taxon>Acholeplasmataceae</taxon>
        <taxon>Acholeplasma</taxon>
    </lineage>
</organism>
<dbReference type="InParanoid" id="A0A061AIP7"/>
<dbReference type="OrthoDB" id="9793135at2"/>
<reference evidence="2" key="1">
    <citation type="submission" date="2014-05" db="EMBL/GenBank/DDBJ databases">
        <authorList>
            <person name="Kube M."/>
        </authorList>
    </citation>
    <scope>NUCLEOTIDE SEQUENCE [LARGE SCALE GENOMIC DNA]</scope>
</reference>
<dbReference type="STRING" id="35623.Aocu_07890"/>
<sequence>MRLVKKIFILIFILVIVNATVHGFYVESNKDTKRPPESVTVVPLNTDGYTQIQENENFIYYYKKHNGILAVYDKRNNFTWKSGIDHDYDQFIEQTVELFLEQNPNATDEELLALAKPLEDQMNTTREGIGNSMVLIEYLNRENVTRPLVQTGSSTKTFITAPDLSNPGFESVQERVSNSVDTDVLRMVNNDPNHYRLDFKFKAINVDLKVHLYFDLDGYSVEIRDDEIEGDDVDLIGSIAINPFMGSYGGKIVLPEIESETIDTDEGPVTIKEVVWNQVVQKPRNPGYIFVPDGSGALIRFADYSTSLQGYTGNVYGQDIGQLPSHQRTEPNYVPFKEPTMPVFGISYGDGTQAAFLSYTTKGAEYMQIYARPSNSADSYNLTDYMIAHSRYLFNKPYTQVYNQSGASYQSLFKERNHFDIRQHYVLLAGDGSNPENPYAADYVGMALKYRDYLSDASVGILDLERSQDANIPLRVDFLMSDAKKSLIGIEDIVTTNVWQVKVILDELRNMGISNMNSGVLGYQKGGVTLGRKSHPEWVSHIGSKNDFTRIVNELNDLGIDLSIQQEYTTIYEENVFLIGNAMKHIGGWYANQNIRRATGPVSRKYYATPWKVSEWITGTINETNQMGFESYTYTGVTNQLYSHYETSDYVVSVTDSINIYQEAFDRMPDALKINGVTPNMYLWKYMDRHLQTPMFNTQHLIETDTVPFLQMVLNGSMELYATYSNFSFYEQRDILRMVDYNTYPSFILTYDPAYKLVSTNSSDYYSTEYTLYKDLIHDIYLQVNGALASVQQTLWTGRTVLAPGVILNTYENGIKVVINYTDEPFIYQGTTIDALNYRVVI</sequence>
<dbReference type="EMBL" id="LK028559">
    <property type="protein sequence ID" value="CDR30862.1"/>
    <property type="molecule type" value="Genomic_DNA"/>
</dbReference>
<dbReference type="HOGENOM" id="CLU_014011_0_0_14"/>
<proteinExistence type="predicted"/>
<evidence type="ECO:0000313" key="1">
    <source>
        <dbReference type="EMBL" id="CDR30862.1"/>
    </source>
</evidence>
<accession>A0A061AIP7</accession>
<gene>
    <name evidence="1" type="ORF">Aocu_07890</name>
</gene>
<protein>
    <submittedName>
        <fullName evidence="1">Uncharacterized protein</fullName>
    </submittedName>
</protein>
<dbReference type="KEGG" id="aoc:Aocu_07890"/>
<dbReference type="Proteomes" id="UP000032434">
    <property type="component" value="Chromosome 1"/>
</dbReference>
<dbReference type="Pfam" id="PF18952">
    <property type="entry name" value="DUF5696"/>
    <property type="match status" value="1"/>
</dbReference>
<dbReference type="AlphaFoldDB" id="A0A061AIP7"/>
<dbReference type="RefSeq" id="WP_045749354.1">
    <property type="nucleotide sequence ID" value="NZ_FUZK01000001.1"/>
</dbReference>
<evidence type="ECO:0000313" key="2">
    <source>
        <dbReference type="Proteomes" id="UP000032434"/>
    </source>
</evidence>
<dbReference type="InterPro" id="IPR043751">
    <property type="entry name" value="DUF5696"/>
</dbReference>
<keyword evidence="2" id="KW-1185">Reference proteome</keyword>